<dbReference type="RefSeq" id="WP_051962127.1">
    <property type="nucleotide sequence ID" value="NZ_CP006704.1"/>
</dbReference>
<organism evidence="2 3">
    <name type="scientific">Comamonas testosteroni TK102</name>
    <dbReference type="NCBI Taxonomy" id="1392005"/>
    <lineage>
        <taxon>Bacteria</taxon>
        <taxon>Pseudomonadati</taxon>
        <taxon>Pseudomonadota</taxon>
        <taxon>Betaproteobacteria</taxon>
        <taxon>Burkholderiales</taxon>
        <taxon>Comamonadaceae</taxon>
        <taxon>Comamonas</taxon>
    </lineage>
</organism>
<dbReference type="Gene3D" id="3.30.420.10">
    <property type="entry name" value="Ribonuclease H-like superfamily/Ribonuclease H"/>
    <property type="match status" value="1"/>
</dbReference>
<evidence type="ECO:0000313" key="3">
    <source>
        <dbReference type="Proteomes" id="UP000028782"/>
    </source>
</evidence>
<evidence type="ECO:0000313" key="2">
    <source>
        <dbReference type="EMBL" id="AIJ45540.1"/>
    </source>
</evidence>
<dbReference type="SUPFAM" id="SSF53098">
    <property type="entry name" value="Ribonuclease H-like"/>
    <property type="match status" value="1"/>
</dbReference>
<accession>A0A076PPE0</accession>
<dbReference type="Proteomes" id="UP000028782">
    <property type="component" value="Chromosome"/>
</dbReference>
<sequence>MPDLNRITLIIDSLPEGRAQVHVNIPAPLPGMRLETPAHSLAIDAVGWLGKQPAVAGFIYGMEPATERLHAAHIVLDLETLSTKPNAAVISIGAVALTANGQFVAEFHESVTHASQPVRGIDQETNDWWLKQSDEAKAASFLSANSIPASEALQAFSRWVNAYADPKCVKVWGNGSSFDNVILSSLYADYPELTRPWAWWNDRDMRTVLDMHKAAKDVGPFEGIKHHALHDARHEAKQLAKALKHVTSGAAA</sequence>
<dbReference type="InterPro" id="IPR033390">
    <property type="entry name" value="Rv2179c-like"/>
</dbReference>
<protein>
    <recommendedName>
        <fullName evidence="1">3'-5' exoribonuclease Rv2179c-like domain-containing protein</fullName>
    </recommendedName>
</protein>
<gene>
    <name evidence="2" type="ORF">O987_06985</name>
</gene>
<dbReference type="GO" id="GO:0003676">
    <property type="term" value="F:nucleic acid binding"/>
    <property type="evidence" value="ECO:0007669"/>
    <property type="project" value="InterPro"/>
</dbReference>
<name>A0A076PPE0_COMTE</name>
<dbReference type="KEGG" id="ctes:O987_06985"/>
<dbReference type="InterPro" id="IPR012337">
    <property type="entry name" value="RNaseH-like_sf"/>
</dbReference>
<dbReference type="AlphaFoldDB" id="A0A076PPE0"/>
<dbReference type="EMBL" id="CP006704">
    <property type="protein sequence ID" value="AIJ45540.1"/>
    <property type="molecule type" value="Genomic_DNA"/>
</dbReference>
<proteinExistence type="predicted"/>
<evidence type="ECO:0000259" key="1">
    <source>
        <dbReference type="Pfam" id="PF16473"/>
    </source>
</evidence>
<feature type="domain" description="3'-5' exoribonuclease Rv2179c-like" evidence="1">
    <location>
        <begin position="73"/>
        <end position="240"/>
    </location>
</feature>
<dbReference type="InterPro" id="IPR036397">
    <property type="entry name" value="RNaseH_sf"/>
</dbReference>
<dbReference type="HOGENOM" id="CLU_094039_1_0_4"/>
<reference evidence="2 3" key="1">
    <citation type="journal article" date="2014" name="Genome Announc.">
        <title>Complete Genome Sequence of Polychlorinated Biphenyl Degrader Comamonas testosteroni TK102 (NBRC 109938).</title>
        <authorList>
            <person name="Fukuda K."/>
            <person name="Hosoyama A."/>
            <person name="Tsuchikane K."/>
            <person name="Ohji S."/>
            <person name="Yamazoe A."/>
            <person name="Fujita N."/>
            <person name="Shintani M."/>
            <person name="Kimbara K."/>
        </authorList>
    </citation>
    <scope>NUCLEOTIDE SEQUENCE [LARGE SCALE GENOMIC DNA]</scope>
    <source>
        <strain evidence="2">TK102</strain>
    </source>
</reference>
<dbReference type="Pfam" id="PF16473">
    <property type="entry name" value="Rv2179c-like"/>
    <property type="match status" value="1"/>
</dbReference>